<gene>
    <name evidence="1" type="ORF">L211DRAFT_489885</name>
</gene>
<organism evidence="1 2">
    <name type="scientific">Terfezia boudieri ATCC MYA-4762</name>
    <dbReference type="NCBI Taxonomy" id="1051890"/>
    <lineage>
        <taxon>Eukaryota</taxon>
        <taxon>Fungi</taxon>
        <taxon>Dikarya</taxon>
        <taxon>Ascomycota</taxon>
        <taxon>Pezizomycotina</taxon>
        <taxon>Pezizomycetes</taxon>
        <taxon>Pezizales</taxon>
        <taxon>Pezizaceae</taxon>
        <taxon>Terfezia</taxon>
    </lineage>
</organism>
<dbReference type="AlphaFoldDB" id="A0A3N4LJU1"/>
<proteinExistence type="predicted"/>
<evidence type="ECO:0000313" key="1">
    <source>
        <dbReference type="EMBL" id="RPB20921.1"/>
    </source>
</evidence>
<dbReference type="Proteomes" id="UP000267821">
    <property type="component" value="Unassembled WGS sequence"/>
</dbReference>
<reference evidence="1 2" key="1">
    <citation type="journal article" date="2018" name="Nat. Ecol. Evol.">
        <title>Pezizomycetes genomes reveal the molecular basis of ectomycorrhizal truffle lifestyle.</title>
        <authorList>
            <person name="Murat C."/>
            <person name="Payen T."/>
            <person name="Noel B."/>
            <person name="Kuo A."/>
            <person name="Morin E."/>
            <person name="Chen J."/>
            <person name="Kohler A."/>
            <person name="Krizsan K."/>
            <person name="Balestrini R."/>
            <person name="Da Silva C."/>
            <person name="Montanini B."/>
            <person name="Hainaut M."/>
            <person name="Levati E."/>
            <person name="Barry K.W."/>
            <person name="Belfiori B."/>
            <person name="Cichocki N."/>
            <person name="Clum A."/>
            <person name="Dockter R.B."/>
            <person name="Fauchery L."/>
            <person name="Guy J."/>
            <person name="Iotti M."/>
            <person name="Le Tacon F."/>
            <person name="Lindquist E.A."/>
            <person name="Lipzen A."/>
            <person name="Malagnac F."/>
            <person name="Mello A."/>
            <person name="Molinier V."/>
            <person name="Miyauchi S."/>
            <person name="Poulain J."/>
            <person name="Riccioni C."/>
            <person name="Rubini A."/>
            <person name="Sitrit Y."/>
            <person name="Splivallo R."/>
            <person name="Traeger S."/>
            <person name="Wang M."/>
            <person name="Zifcakova L."/>
            <person name="Wipf D."/>
            <person name="Zambonelli A."/>
            <person name="Paolocci F."/>
            <person name="Nowrousian M."/>
            <person name="Ottonello S."/>
            <person name="Baldrian P."/>
            <person name="Spatafora J.W."/>
            <person name="Henrissat B."/>
            <person name="Nagy L.G."/>
            <person name="Aury J.M."/>
            <person name="Wincker P."/>
            <person name="Grigoriev I.V."/>
            <person name="Bonfante P."/>
            <person name="Martin F.M."/>
        </authorList>
    </citation>
    <scope>NUCLEOTIDE SEQUENCE [LARGE SCALE GENOMIC DNA]</scope>
    <source>
        <strain evidence="1 2">ATCC MYA-4762</strain>
    </source>
</reference>
<dbReference type="EMBL" id="ML121566">
    <property type="protein sequence ID" value="RPB20921.1"/>
    <property type="molecule type" value="Genomic_DNA"/>
</dbReference>
<evidence type="ECO:0000313" key="2">
    <source>
        <dbReference type="Proteomes" id="UP000267821"/>
    </source>
</evidence>
<protein>
    <submittedName>
        <fullName evidence="1">Uncharacterized protein</fullName>
    </submittedName>
</protein>
<accession>A0A3N4LJU1</accession>
<sequence>MGMWRMAPARHAARAAGHRKRLSGLEMGILRDAAAIAIFMTSNVEGAIPMGCIPRVATMYSDDVFRRCIPTMHFDDAFRRCIPTMHFDDVFRRCISTMHSDDAFTRCISTMYSDDAFRRCISTMHSDDAFTRCIHTTPPIACSQRLWIKLKV</sequence>
<keyword evidence="2" id="KW-1185">Reference proteome</keyword>
<dbReference type="InParanoid" id="A0A3N4LJU1"/>
<name>A0A3N4LJU1_9PEZI</name>